<evidence type="ECO:0000256" key="1">
    <source>
        <dbReference type="ARBA" id="ARBA00010609"/>
    </source>
</evidence>
<evidence type="ECO:0000259" key="3">
    <source>
        <dbReference type="Pfam" id="PF07732"/>
    </source>
</evidence>
<dbReference type="OrthoDB" id="2121828at2759"/>
<dbReference type="Proteomes" id="UP000001554">
    <property type="component" value="Chromosome 18"/>
</dbReference>
<name>A0A9J7HP35_BRAFL</name>
<feature type="domain" description="Plastocyanin-like" evidence="3">
    <location>
        <begin position="1"/>
        <end position="110"/>
    </location>
</feature>
<organism evidence="4 5">
    <name type="scientific">Branchiostoma floridae</name>
    <name type="common">Florida lancelet</name>
    <name type="synonym">Amphioxus</name>
    <dbReference type="NCBI Taxonomy" id="7739"/>
    <lineage>
        <taxon>Eukaryota</taxon>
        <taxon>Metazoa</taxon>
        <taxon>Chordata</taxon>
        <taxon>Cephalochordata</taxon>
        <taxon>Leptocardii</taxon>
        <taxon>Amphioxiformes</taxon>
        <taxon>Branchiostomatidae</taxon>
        <taxon>Branchiostoma</taxon>
    </lineage>
</organism>
<keyword evidence="4" id="KW-1185">Reference proteome</keyword>
<accession>A0A9J7HP35</accession>
<evidence type="ECO:0000313" key="5">
    <source>
        <dbReference type="RefSeq" id="XP_035661815.1"/>
    </source>
</evidence>
<dbReference type="CDD" id="cd13853">
    <property type="entry name" value="CuRO_1_Tth-MCO_like"/>
    <property type="match status" value="1"/>
</dbReference>
<dbReference type="InterPro" id="IPR001117">
    <property type="entry name" value="Cu-oxidase_2nd"/>
</dbReference>
<reference evidence="4" key="1">
    <citation type="journal article" date="2020" name="Nat. Ecol. Evol.">
        <title>Deeply conserved synteny resolves early events in vertebrate evolution.</title>
        <authorList>
            <person name="Simakov O."/>
            <person name="Marletaz F."/>
            <person name="Yue J.X."/>
            <person name="O'Connell B."/>
            <person name="Jenkins J."/>
            <person name="Brandt A."/>
            <person name="Calef R."/>
            <person name="Tung C.H."/>
            <person name="Huang T.K."/>
            <person name="Schmutz J."/>
            <person name="Satoh N."/>
            <person name="Yu J.K."/>
            <person name="Putnam N.H."/>
            <person name="Green R.E."/>
            <person name="Rokhsar D.S."/>
        </authorList>
    </citation>
    <scope>NUCLEOTIDE SEQUENCE [LARGE SCALE GENOMIC DNA]</scope>
    <source>
        <strain evidence="4">S238N-H82</strain>
    </source>
</reference>
<dbReference type="RefSeq" id="XP_035661815.1">
    <property type="nucleotide sequence ID" value="XM_035805922.1"/>
</dbReference>
<proteinExistence type="inferred from homology"/>
<dbReference type="GO" id="GO:0005507">
    <property type="term" value="F:copper ion binding"/>
    <property type="evidence" value="ECO:0007669"/>
    <property type="project" value="InterPro"/>
</dbReference>
<comment type="similarity">
    <text evidence="1">Belongs to the multicopper oxidase family.</text>
</comment>
<sequence>MPGPTLRVRPGDTLNIKLVNELGGNQEARPNNSPRHPNNTNLHLHGLHVSPLEPQDSPCVLVAPGESYQYQIEIPSDHARGTFWYHSHHHGAAGFHMNSGMAGFLIVEDDPTVMSDELDAISCPNNCEHDVPLLFGPWFIYVVITPPVDFQSFAQLQDLYGDNVRLPDYNVTENTTLTDWLMNPENEIHYFLTNGQLQPTITLKKHEMKRFRMLCVGLWDVLFLTIEGSSCEMQVLAWDGLYVDRPYTVTKVVLGTGERLDIAVKCSEEGSFKMKSAPSADDLLSLGLPDIAYTGILATIVVNGNV</sequence>
<reference evidence="5" key="2">
    <citation type="submission" date="2025-08" db="UniProtKB">
        <authorList>
            <consortium name="RefSeq"/>
        </authorList>
    </citation>
    <scope>IDENTIFICATION</scope>
    <source>
        <strain evidence="5">S238N-H82</strain>
        <tissue evidence="5">Testes</tissue>
    </source>
</reference>
<dbReference type="GeneID" id="118406064"/>
<dbReference type="InterPro" id="IPR008972">
    <property type="entry name" value="Cupredoxin"/>
</dbReference>
<evidence type="ECO:0000313" key="4">
    <source>
        <dbReference type="Proteomes" id="UP000001554"/>
    </source>
</evidence>
<dbReference type="GO" id="GO:0016491">
    <property type="term" value="F:oxidoreductase activity"/>
    <property type="evidence" value="ECO:0000318"/>
    <property type="project" value="GO_Central"/>
</dbReference>
<dbReference type="Pfam" id="PF07732">
    <property type="entry name" value="Cu-oxidase_3"/>
    <property type="match status" value="1"/>
</dbReference>
<protein>
    <submittedName>
        <fullName evidence="5">Multicopper oxidase GMC1</fullName>
    </submittedName>
</protein>
<gene>
    <name evidence="5" type="primary">LOC118406064</name>
</gene>
<feature type="domain" description="Plastocyanin-like" evidence="2">
    <location>
        <begin position="186"/>
        <end position="274"/>
    </location>
</feature>
<dbReference type="AlphaFoldDB" id="A0A9J7HP35"/>
<evidence type="ECO:0000259" key="2">
    <source>
        <dbReference type="Pfam" id="PF00394"/>
    </source>
</evidence>
<dbReference type="KEGG" id="bfo:118406064"/>
<dbReference type="PANTHER" id="PTHR11709:SF518">
    <property type="entry name" value="MULTICOPPER OXIDASE"/>
    <property type="match status" value="1"/>
</dbReference>
<dbReference type="OMA" id="TLEMTIV"/>
<dbReference type="Pfam" id="PF00394">
    <property type="entry name" value="Cu-oxidase"/>
    <property type="match status" value="1"/>
</dbReference>
<dbReference type="InterPro" id="IPR011707">
    <property type="entry name" value="Cu-oxidase-like_N"/>
</dbReference>
<dbReference type="SUPFAM" id="SSF49503">
    <property type="entry name" value="Cupredoxins"/>
    <property type="match status" value="2"/>
</dbReference>
<dbReference type="PANTHER" id="PTHR11709">
    <property type="entry name" value="MULTI-COPPER OXIDASE"/>
    <property type="match status" value="1"/>
</dbReference>
<dbReference type="InterPro" id="IPR045087">
    <property type="entry name" value="Cu-oxidase_fam"/>
</dbReference>
<dbReference type="Gene3D" id="2.60.40.420">
    <property type="entry name" value="Cupredoxins - blue copper proteins"/>
    <property type="match status" value="2"/>
</dbReference>